<dbReference type="InterPro" id="IPR001611">
    <property type="entry name" value="Leu-rich_rpt"/>
</dbReference>
<dbReference type="PROSITE" id="PS50879">
    <property type="entry name" value="RNASE_H_1"/>
    <property type="match status" value="1"/>
</dbReference>
<feature type="domain" description="RNase H type-1" evidence="2">
    <location>
        <begin position="778"/>
        <end position="920"/>
    </location>
</feature>
<dbReference type="SMART" id="SM00365">
    <property type="entry name" value="LRR_SD22"/>
    <property type="match status" value="7"/>
</dbReference>
<feature type="region of interest" description="Disordered" evidence="1">
    <location>
        <begin position="1204"/>
        <end position="1223"/>
    </location>
</feature>
<evidence type="ECO:0000256" key="1">
    <source>
        <dbReference type="SAM" id="MobiDB-lite"/>
    </source>
</evidence>
<dbReference type="PANTHER" id="PTHR24114:SF2">
    <property type="entry name" value="F-BOX DOMAIN-CONTAINING PROTEIN-RELATED"/>
    <property type="match status" value="1"/>
</dbReference>
<dbReference type="InterPro" id="IPR002156">
    <property type="entry name" value="RNaseH_domain"/>
</dbReference>
<dbReference type="InterPro" id="IPR036397">
    <property type="entry name" value="RNaseH_sf"/>
</dbReference>
<dbReference type="Pfam" id="PF00075">
    <property type="entry name" value="RNase_H"/>
    <property type="match status" value="1"/>
</dbReference>
<feature type="region of interest" description="Disordered" evidence="1">
    <location>
        <begin position="656"/>
        <end position="712"/>
    </location>
</feature>
<feature type="compositionally biased region" description="Basic and acidic residues" evidence="1">
    <location>
        <begin position="659"/>
        <end position="678"/>
    </location>
</feature>
<dbReference type="GO" id="GO:0004523">
    <property type="term" value="F:RNA-DNA hybrid ribonuclease activity"/>
    <property type="evidence" value="ECO:0007669"/>
    <property type="project" value="InterPro"/>
</dbReference>
<proteinExistence type="predicted"/>
<dbReference type="STRING" id="1314771.A0A197JTT3"/>
<dbReference type="Gene3D" id="3.80.10.10">
    <property type="entry name" value="Ribonuclease Inhibitor"/>
    <property type="match status" value="6"/>
</dbReference>
<dbReference type="SUPFAM" id="SSF52047">
    <property type="entry name" value="RNI-like"/>
    <property type="match status" value="2"/>
</dbReference>
<accession>A0A197JTT3</accession>
<dbReference type="InterPro" id="IPR012337">
    <property type="entry name" value="RNaseH-like_sf"/>
</dbReference>
<dbReference type="EMBL" id="KV442054">
    <property type="protein sequence ID" value="OAQ27714.1"/>
    <property type="molecule type" value="Genomic_DNA"/>
</dbReference>
<evidence type="ECO:0000313" key="3">
    <source>
        <dbReference type="EMBL" id="OAQ27714.1"/>
    </source>
</evidence>
<evidence type="ECO:0000313" key="4">
    <source>
        <dbReference type="Proteomes" id="UP000078512"/>
    </source>
</evidence>
<keyword evidence="4" id="KW-1185">Reference proteome</keyword>
<dbReference type="Pfam" id="PF13516">
    <property type="entry name" value="LRR_6"/>
    <property type="match status" value="17"/>
</dbReference>
<dbReference type="GO" id="GO:0003676">
    <property type="term" value="F:nucleic acid binding"/>
    <property type="evidence" value="ECO:0007669"/>
    <property type="project" value="InterPro"/>
</dbReference>
<protein>
    <submittedName>
        <fullName evidence="3">RNI-like protein</fullName>
    </submittedName>
</protein>
<dbReference type="SUPFAM" id="SSF53098">
    <property type="entry name" value="Ribonuclease H-like"/>
    <property type="match status" value="1"/>
</dbReference>
<dbReference type="PANTHER" id="PTHR24114">
    <property type="entry name" value="LEUCINE RICH REPEAT FAMILY PROTEIN"/>
    <property type="match status" value="1"/>
</dbReference>
<name>A0A197JTT3_9FUNG</name>
<feature type="compositionally biased region" description="Basic and acidic residues" evidence="1">
    <location>
        <begin position="684"/>
        <end position="712"/>
    </location>
</feature>
<dbReference type="Proteomes" id="UP000078512">
    <property type="component" value="Unassembled WGS sequence"/>
</dbReference>
<dbReference type="SMART" id="SM00368">
    <property type="entry name" value="LRR_RI"/>
    <property type="match status" value="18"/>
</dbReference>
<dbReference type="InterPro" id="IPR052394">
    <property type="entry name" value="LRR-containing"/>
</dbReference>
<dbReference type="Gene3D" id="3.30.420.10">
    <property type="entry name" value="Ribonuclease H-like superfamily/Ribonuclease H"/>
    <property type="match status" value="1"/>
</dbReference>
<dbReference type="CDD" id="cd00116">
    <property type="entry name" value="LRR_RI"/>
    <property type="match status" value="2"/>
</dbReference>
<sequence>MFWTHPLDLHEIRSRIASSLGLKDLASCARVSQGWNDSFTPPLYKSVVLSKQGLSMESVEKNNHLVQHLKIYSSAYESLSSTFLRDKVVCSVLGNSTLTTLDLNGNSIGDDGAEDLSEALKTNSTLTTLNLRDNSIGDNGAQKLSEALKADSTLTTLELRDNSIGDNGAVALSEALKTNSTLTTLDLRDNSIGDNGAQAPSEVLNTNATLTSLNLECNWIEGNGALALSKALKINSTLTTLDLGGNSIGPNGAQTLFEALKANATLTALSLERNVIESIGALALSEALKNNSTLTTLNLWENAIGDNEVQALAEVLKTNSTLTTLDLTYNSIGDIGAQALSEALNINSTLTTLDLGGNSIGPDGAQALFEALKTNSTLTTLYLWDNSIGPKGAQALCETLKVNSIFATLRLCDNSIGDDGAQALSVALKTSSTLTFLDLESNSIGSNGAQALSEALKINSTLTTLYLGGNSIGPNGTRALSEALKTNLSLITLDLGSSAIGPDGAQALFEVLKINSTLTTLYLGGNSIGPNETQVLFEAIKTNSTLTTLDLRGNSIGDNEVQALSEALKNNSTLTTLNLEGNLIEPSGAQALFKALKANSTVTIAGVVFRRLTPETTRTIDLLQQTPEKPRIPWTPPKATGDKAVDRANLRAFKQRRNQIIDRHTKIRREKEARDKLRQQAAKEAAEEEKRRKKTEKQAELDRRRQELERALPPKRRLMRAVKARLKELETEAYPLLLTIKERIQHHATSNTPKHSYNHINMDAATQSAMEEQRKPTQPGVRYIYSDGSMVHLGKAKCSMAFAVVGEQQPVIQGTVKGFASSIKPELMGLIAGIIATPQDQDVCIRLDNQKVVKTFNDIVVNRRRASVRAKLRCDYAVEWAIVARICSERTGSTTVEWVKGHRGDKWNAAADKAAKEAQALVGKEWEVRAEDQDDLHYTAKMAGTTLEIDTRQALKMQTTRRWHQTWRSLKRHKRSIQDYEGTDWLGTLAIIHNNKPVHTFFSSQQDTRLRSHRIKKIHGMLPTMDALHARRPDLYKDDQCRQCHATTEDNEHVWLCPESKEAHDEIWKDGLGRIDFWGEIATKHYNRERKKRRKEGEAEPKEIGWVATSVRACKAALRRIIQWPSTEDRNEGYTGDEKWTVCHILRGLVPKALATEWAKVFKEMPKSVAEHVSRLFCKYIEKEGREKIWKPRCERTVEWEKQQGITERRKHKPPEERPRSQWQQIYGRKPRANECECGRPLAEHEEGRCPGVQNDTHAADRAVIEALLGRRRMDIMEKRGAMIVKEFETEDT</sequence>
<dbReference type="OrthoDB" id="120976at2759"/>
<reference evidence="3 4" key="1">
    <citation type="submission" date="2016-05" db="EMBL/GenBank/DDBJ databases">
        <title>Genome sequencing reveals origins of a unique bacterial endosymbiosis in the earliest lineages of terrestrial Fungi.</title>
        <authorList>
            <consortium name="DOE Joint Genome Institute"/>
            <person name="Uehling J."/>
            <person name="Gryganskyi A."/>
            <person name="Hameed K."/>
            <person name="Tschaplinski T."/>
            <person name="Misztal P."/>
            <person name="Wu S."/>
            <person name="Desiro A."/>
            <person name="Vande Pol N."/>
            <person name="Du Z.-Y."/>
            <person name="Zienkiewicz A."/>
            <person name="Zienkiewicz K."/>
            <person name="Morin E."/>
            <person name="Tisserant E."/>
            <person name="Splivallo R."/>
            <person name="Hainaut M."/>
            <person name="Henrissat B."/>
            <person name="Ohm R."/>
            <person name="Kuo A."/>
            <person name="Yan J."/>
            <person name="Lipzen A."/>
            <person name="Nolan M."/>
            <person name="Labutti K."/>
            <person name="Barry K."/>
            <person name="Goldstein A."/>
            <person name="Labbe J."/>
            <person name="Schadt C."/>
            <person name="Tuskan G."/>
            <person name="Grigoriev I."/>
            <person name="Martin F."/>
            <person name="Vilgalys R."/>
            <person name="Bonito G."/>
        </authorList>
    </citation>
    <scope>NUCLEOTIDE SEQUENCE [LARGE SCALE GENOMIC DNA]</scope>
    <source>
        <strain evidence="3 4">AG-77</strain>
    </source>
</reference>
<gene>
    <name evidence="3" type="ORF">K457DRAFT_1908015</name>
</gene>
<dbReference type="InterPro" id="IPR032675">
    <property type="entry name" value="LRR_dom_sf"/>
</dbReference>
<evidence type="ECO:0000259" key="2">
    <source>
        <dbReference type="PROSITE" id="PS50879"/>
    </source>
</evidence>
<organism evidence="3 4">
    <name type="scientific">Linnemannia elongata AG-77</name>
    <dbReference type="NCBI Taxonomy" id="1314771"/>
    <lineage>
        <taxon>Eukaryota</taxon>
        <taxon>Fungi</taxon>
        <taxon>Fungi incertae sedis</taxon>
        <taxon>Mucoromycota</taxon>
        <taxon>Mortierellomycotina</taxon>
        <taxon>Mortierellomycetes</taxon>
        <taxon>Mortierellales</taxon>
        <taxon>Mortierellaceae</taxon>
        <taxon>Linnemannia</taxon>
    </lineage>
</organism>